<gene>
    <name evidence="7" type="ORF">SAMN05443094_102308</name>
</gene>
<dbReference type="EMBL" id="FTLX01000002">
    <property type="protein sequence ID" value="SIQ35823.1"/>
    <property type="molecule type" value="Genomic_DNA"/>
</dbReference>
<dbReference type="Gene3D" id="1.10.620.20">
    <property type="entry name" value="Ribonucleotide Reductase, subunit A"/>
    <property type="match status" value="1"/>
</dbReference>
<protein>
    <recommendedName>
        <fullName evidence="4">ribonucleoside-diphosphate reductase</fullName>
        <ecNumber evidence="4">1.17.4.1</ecNumber>
    </recommendedName>
</protein>
<name>A0A1N6S3U3_9BACI</name>
<dbReference type="AlphaFoldDB" id="A0A1N6S3U3"/>
<dbReference type="Proteomes" id="UP000186385">
    <property type="component" value="Unassembled WGS sequence"/>
</dbReference>
<evidence type="ECO:0000256" key="5">
    <source>
        <dbReference type="ARBA" id="ARBA00047754"/>
    </source>
</evidence>
<dbReference type="PANTHER" id="PTHR23409">
    <property type="entry name" value="RIBONUCLEOSIDE-DIPHOSPHATE REDUCTASE SMALL CHAIN"/>
    <property type="match status" value="1"/>
</dbReference>
<comment type="subunit">
    <text evidence="3">Tetramer of two alpha and two beta subunits.</text>
</comment>
<evidence type="ECO:0000313" key="7">
    <source>
        <dbReference type="EMBL" id="SIQ35823.1"/>
    </source>
</evidence>
<evidence type="ECO:0000256" key="2">
    <source>
        <dbReference type="ARBA" id="ARBA00009303"/>
    </source>
</evidence>
<keyword evidence="6" id="KW-0472">Membrane</keyword>
<evidence type="ECO:0000313" key="8">
    <source>
        <dbReference type="Proteomes" id="UP000186385"/>
    </source>
</evidence>
<dbReference type="GO" id="GO:0004748">
    <property type="term" value="F:ribonucleoside-diphosphate reductase activity, thioredoxin disulfide as acceptor"/>
    <property type="evidence" value="ECO:0007669"/>
    <property type="project" value="UniProtKB-EC"/>
</dbReference>
<comment type="catalytic activity">
    <reaction evidence="5">
        <text>a 2'-deoxyribonucleoside 5'-diphosphate + [thioredoxin]-disulfide + H2O = a ribonucleoside 5'-diphosphate + [thioredoxin]-dithiol</text>
        <dbReference type="Rhea" id="RHEA:23252"/>
        <dbReference type="Rhea" id="RHEA-COMP:10698"/>
        <dbReference type="Rhea" id="RHEA-COMP:10700"/>
        <dbReference type="ChEBI" id="CHEBI:15377"/>
        <dbReference type="ChEBI" id="CHEBI:29950"/>
        <dbReference type="ChEBI" id="CHEBI:50058"/>
        <dbReference type="ChEBI" id="CHEBI:57930"/>
        <dbReference type="ChEBI" id="CHEBI:73316"/>
        <dbReference type="EC" id="1.17.4.1"/>
    </reaction>
</comment>
<dbReference type="GO" id="GO:0009263">
    <property type="term" value="P:deoxyribonucleotide biosynthetic process"/>
    <property type="evidence" value="ECO:0007669"/>
    <property type="project" value="InterPro"/>
</dbReference>
<organism evidence="7 8">
    <name type="scientific">Domibacillus enclensis</name>
    <dbReference type="NCBI Taxonomy" id="1017273"/>
    <lineage>
        <taxon>Bacteria</taxon>
        <taxon>Bacillati</taxon>
        <taxon>Bacillota</taxon>
        <taxon>Bacilli</taxon>
        <taxon>Bacillales</taxon>
        <taxon>Bacillaceae</taxon>
        <taxon>Domibacillus</taxon>
    </lineage>
</organism>
<dbReference type="EC" id="1.17.4.1" evidence="4"/>
<dbReference type="CDD" id="cd01049">
    <property type="entry name" value="RNRR2"/>
    <property type="match status" value="1"/>
</dbReference>
<evidence type="ECO:0000256" key="3">
    <source>
        <dbReference type="ARBA" id="ARBA00011209"/>
    </source>
</evidence>
<evidence type="ECO:0000256" key="1">
    <source>
        <dbReference type="ARBA" id="ARBA00001962"/>
    </source>
</evidence>
<dbReference type="Pfam" id="PF00268">
    <property type="entry name" value="Ribonuc_red_sm"/>
    <property type="match status" value="1"/>
</dbReference>
<dbReference type="PANTHER" id="PTHR23409:SF18">
    <property type="entry name" value="RIBONUCLEOSIDE-DIPHOSPHATE REDUCTASE SUBUNIT M2"/>
    <property type="match status" value="1"/>
</dbReference>
<reference evidence="7 8" key="1">
    <citation type="submission" date="2017-01" db="EMBL/GenBank/DDBJ databases">
        <authorList>
            <person name="Mah S.A."/>
            <person name="Swanson W.J."/>
            <person name="Moy G.W."/>
            <person name="Vacquier V.D."/>
        </authorList>
    </citation>
    <scope>NUCLEOTIDE SEQUENCE [LARGE SCALE GENOMIC DNA]</scope>
    <source>
        <strain evidence="7 8">NIO-1016</strain>
    </source>
</reference>
<proteinExistence type="inferred from homology"/>
<comment type="similarity">
    <text evidence="2">Belongs to the ribonucleoside diphosphate reductase small chain family.</text>
</comment>
<accession>A0A1N6S3U3</accession>
<dbReference type="InterPro" id="IPR000358">
    <property type="entry name" value="RNR_small_fam"/>
</dbReference>
<keyword evidence="6" id="KW-0812">Transmembrane</keyword>
<sequence length="164" mass="18920">MVEISMSNDVKQFPSLSENEKEAFLKTIGLLALLDSIQTDYAGKVADYLTDSSLQALMIILAQQEVIHNHSYSYVLSSLVSKDEQDRVFDYWRSEPVLEKRNEFVLKGYKSFAEQPTVENMLDSIVYDVILEGLFFYSGFAFFYHLARHQKMVASSTMINYINR</sequence>
<dbReference type="InterPro" id="IPR033909">
    <property type="entry name" value="RNR_small"/>
</dbReference>
<dbReference type="UniPathway" id="UPA00326"/>
<evidence type="ECO:0000256" key="6">
    <source>
        <dbReference type="SAM" id="Phobius"/>
    </source>
</evidence>
<comment type="cofactor">
    <cofactor evidence="1">
        <name>Fe cation</name>
        <dbReference type="ChEBI" id="CHEBI:24875"/>
    </cofactor>
</comment>
<evidence type="ECO:0000256" key="4">
    <source>
        <dbReference type="ARBA" id="ARBA00012274"/>
    </source>
</evidence>
<dbReference type="SUPFAM" id="SSF47240">
    <property type="entry name" value="Ferritin-like"/>
    <property type="match status" value="1"/>
</dbReference>
<feature type="transmembrane region" description="Helical" evidence="6">
    <location>
        <begin position="125"/>
        <end position="147"/>
    </location>
</feature>
<dbReference type="InterPro" id="IPR009078">
    <property type="entry name" value="Ferritin-like_SF"/>
</dbReference>
<dbReference type="InterPro" id="IPR012348">
    <property type="entry name" value="RNR-like"/>
</dbReference>
<dbReference type="STRING" id="1017273.SAMN05443094_102308"/>
<keyword evidence="6" id="KW-1133">Transmembrane helix</keyword>